<sequence length="395" mass="43214">MRQGVTVILVCCGLGCAVPAQAQLASDLELNEVLRTTLSYHGYGAEVADADVGDDGVLAALPSLSASRLQSDQRLGTDETEIALNLPFKSSRRRDVDADLGALQQSLQQVQQRYRAWFFSGLIRDAVWEHRLATLQLEQSRARAALILELEQRAALQADAGAIPGYAALLLTQERLDAELRVADGVARRRAAQAGFSALTGLPAVPKQIAETASLPAEPDYSQHPQLALLELGRDQQQALIALTDPAAADWNLALTARSLNGPGPTENQYGVAVDLPLTFIEVSNRASEVQRASLSRDFSLQRDSLRTGIRTQWITLSAEAQRLRERRELLLQSARIGQRIEAQLLTLRSSSEMEVELVIRRLLEVLERRSEAALIDAEIQHNAARLRQTAGLAL</sequence>
<keyword evidence="1" id="KW-0732">Signal</keyword>
<feature type="chain" id="PRO_5017708150" description="TolC family protein" evidence="1">
    <location>
        <begin position="23"/>
        <end position="395"/>
    </location>
</feature>
<dbReference type="Proteomes" id="UP000259273">
    <property type="component" value="Unassembled WGS sequence"/>
</dbReference>
<name>A0A3C1KLJ4_9GAMM</name>
<accession>A0A3C1KLJ4</accession>
<reference evidence="2 3" key="1">
    <citation type="journal article" date="2018" name="Nat. Biotechnol.">
        <title>A standardized bacterial taxonomy based on genome phylogeny substantially revises the tree of life.</title>
        <authorList>
            <person name="Parks D.H."/>
            <person name="Chuvochina M."/>
            <person name="Waite D.W."/>
            <person name="Rinke C."/>
            <person name="Skarshewski A."/>
            <person name="Chaumeil P.A."/>
            <person name="Hugenholtz P."/>
        </authorList>
    </citation>
    <scope>NUCLEOTIDE SEQUENCE [LARGE SCALE GENOMIC DNA]</scope>
    <source>
        <strain evidence="2">UBA9158</strain>
    </source>
</reference>
<dbReference type="SUPFAM" id="SSF56954">
    <property type="entry name" value="Outer membrane efflux proteins (OEP)"/>
    <property type="match status" value="1"/>
</dbReference>
<proteinExistence type="predicted"/>
<dbReference type="STRING" id="1121937.GCA_000423125_02118"/>
<evidence type="ECO:0008006" key="4">
    <source>
        <dbReference type="Google" id="ProtNLM"/>
    </source>
</evidence>
<comment type="caution">
    <text evidence="2">The sequence shown here is derived from an EMBL/GenBank/DDBJ whole genome shotgun (WGS) entry which is preliminary data.</text>
</comment>
<gene>
    <name evidence="2" type="ORF">DCP75_05845</name>
</gene>
<evidence type="ECO:0000313" key="3">
    <source>
        <dbReference type="Proteomes" id="UP000259273"/>
    </source>
</evidence>
<evidence type="ECO:0000256" key="1">
    <source>
        <dbReference type="SAM" id="SignalP"/>
    </source>
</evidence>
<dbReference type="AlphaFoldDB" id="A0A3C1KLJ4"/>
<organism evidence="2 3">
    <name type="scientific">Haliea salexigens</name>
    <dbReference type="NCBI Taxonomy" id="287487"/>
    <lineage>
        <taxon>Bacteria</taxon>
        <taxon>Pseudomonadati</taxon>
        <taxon>Pseudomonadota</taxon>
        <taxon>Gammaproteobacteria</taxon>
        <taxon>Cellvibrionales</taxon>
        <taxon>Halieaceae</taxon>
        <taxon>Haliea</taxon>
    </lineage>
</organism>
<dbReference type="EMBL" id="DMND01000082">
    <property type="protein sequence ID" value="HAN27234.1"/>
    <property type="molecule type" value="Genomic_DNA"/>
</dbReference>
<evidence type="ECO:0000313" key="2">
    <source>
        <dbReference type="EMBL" id="HAN27234.1"/>
    </source>
</evidence>
<feature type="signal peptide" evidence="1">
    <location>
        <begin position="1"/>
        <end position="22"/>
    </location>
</feature>
<dbReference type="Gene3D" id="1.20.1600.10">
    <property type="entry name" value="Outer membrane efflux proteins (OEP)"/>
    <property type="match status" value="1"/>
</dbReference>
<protein>
    <recommendedName>
        <fullName evidence="4">TolC family protein</fullName>
    </recommendedName>
</protein>